<organism evidence="1">
    <name type="scientific">bioreactor metagenome</name>
    <dbReference type="NCBI Taxonomy" id="1076179"/>
    <lineage>
        <taxon>unclassified sequences</taxon>
        <taxon>metagenomes</taxon>
        <taxon>ecological metagenomes</taxon>
    </lineage>
</organism>
<accession>A0A644SJM9</accession>
<protein>
    <submittedName>
        <fullName evidence="1">Uncharacterized protein</fullName>
    </submittedName>
</protein>
<gene>
    <name evidence="1" type="ORF">SDC9_00370</name>
</gene>
<dbReference type="EMBL" id="VSSQ01000001">
    <property type="protein sequence ID" value="MPL54904.1"/>
    <property type="molecule type" value="Genomic_DNA"/>
</dbReference>
<sequence>MKGTQIKNSLREIIGANPNLPIQAEVVSVENESCTIKLASGLELDEVRLKATINGNSNFFLIRPKVGSKVLILSITGKLDDLMVLRIDEIENIEIQQNDLKILLDSQDNKIEIRNGETSLTAIFENLTEVLKNFKVFTPAGPSGLPLPNVITNIENFEIEFKKLLK</sequence>
<dbReference type="AlphaFoldDB" id="A0A644SJM9"/>
<name>A0A644SJM9_9ZZZZ</name>
<reference evidence="1" key="1">
    <citation type="submission" date="2019-08" db="EMBL/GenBank/DDBJ databases">
        <authorList>
            <person name="Kucharzyk K."/>
            <person name="Murdoch R.W."/>
            <person name="Higgins S."/>
            <person name="Loffler F."/>
        </authorList>
    </citation>
    <scope>NUCLEOTIDE SEQUENCE</scope>
</reference>
<proteinExistence type="predicted"/>
<evidence type="ECO:0000313" key="1">
    <source>
        <dbReference type="EMBL" id="MPL54904.1"/>
    </source>
</evidence>
<comment type="caution">
    <text evidence="1">The sequence shown here is derived from an EMBL/GenBank/DDBJ whole genome shotgun (WGS) entry which is preliminary data.</text>
</comment>